<gene>
    <name evidence="1" type="ORF">LMG28688_05870</name>
</gene>
<protein>
    <submittedName>
        <fullName evidence="1">Uncharacterized protein</fullName>
    </submittedName>
</protein>
<dbReference type="Proteomes" id="UP000494119">
    <property type="component" value="Unassembled WGS sequence"/>
</dbReference>
<reference evidence="1 2" key="1">
    <citation type="submission" date="2020-04" db="EMBL/GenBank/DDBJ databases">
        <authorList>
            <person name="De Canck E."/>
        </authorList>
    </citation>
    <scope>NUCLEOTIDE SEQUENCE [LARGE SCALE GENOMIC DNA]</scope>
    <source>
        <strain evidence="1 2">LMG 28688</strain>
    </source>
</reference>
<evidence type="ECO:0000313" key="2">
    <source>
        <dbReference type="Proteomes" id="UP000494119"/>
    </source>
</evidence>
<accession>A0A6J5GN56</accession>
<sequence>MRRISPEGRRHRRLVLKAAAAAGVVQLAAPFIIKARGDVPIKFGLDDPLTGDLVQIGGPLKTLAISTDALSIEKDSIPGGRRSGVHEPESTEVKVSLANAMRQLDA</sequence>
<dbReference type="EMBL" id="CADIKL010000041">
    <property type="protein sequence ID" value="CAB3803918.1"/>
    <property type="molecule type" value="Genomic_DNA"/>
</dbReference>
<evidence type="ECO:0000313" key="1">
    <source>
        <dbReference type="EMBL" id="CAB3803918.1"/>
    </source>
</evidence>
<proteinExistence type="predicted"/>
<organism evidence="1 2">
    <name type="scientific">Paraburkholderia caffeinitolerans</name>
    <dbReference type="NCBI Taxonomy" id="1723730"/>
    <lineage>
        <taxon>Bacteria</taxon>
        <taxon>Pseudomonadati</taxon>
        <taxon>Pseudomonadota</taxon>
        <taxon>Betaproteobacteria</taxon>
        <taxon>Burkholderiales</taxon>
        <taxon>Burkholderiaceae</taxon>
        <taxon>Paraburkholderia</taxon>
    </lineage>
</organism>
<name>A0A6J5GN56_9BURK</name>
<dbReference type="AlphaFoldDB" id="A0A6J5GN56"/>
<keyword evidence="2" id="KW-1185">Reference proteome</keyword>